<dbReference type="AlphaFoldDB" id="A0A917MRZ2"/>
<gene>
    <name evidence="2" type="ORF">GCM10011379_07040</name>
</gene>
<evidence type="ECO:0000313" key="2">
    <source>
        <dbReference type="EMBL" id="GGH59825.1"/>
    </source>
</evidence>
<comment type="caution">
    <text evidence="2">The sequence shown here is derived from an EMBL/GenBank/DDBJ whole genome shotgun (WGS) entry which is preliminary data.</text>
</comment>
<accession>A0A917MRZ2</accession>
<reference evidence="2" key="1">
    <citation type="journal article" date="2014" name="Int. J. Syst. Evol. Microbiol.">
        <title>Complete genome sequence of Corynebacterium casei LMG S-19264T (=DSM 44701T), isolated from a smear-ripened cheese.</title>
        <authorList>
            <consortium name="US DOE Joint Genome Institute (JGI-PGF)"/>
            <person name="Walter F."/>
            <person name="Albersmeier A."/>
            <person name="Kalinowski J."/>
            <person name="Ruckert C."/>
        </authorList>
    </citation>
    <scope>NUCLEOTIDE SEQUENCE</scope>
    <source>
        <strain evidence="2">CGMCC 1.15290</strain>
    </source>
</reference>
<feature type="domain" description="MobA/VirD2-like nuclease" evidence="1">
    <location>
        <begin position="7"/>
        <end position="141"/>
    </location>
</feature>
<sequence>MKEPLTYNEKKLNNNDAKLILASGFGCNVDELGYSQKLQRFEHNTQQNPKIKTKGVHISINFLPEDKISTESMIELSRKYMERLGFENQPYLVYQHFDANHPHLHIVTTPIKEDGSTISLHNIAKRLGEQARQDLEQEYHLIQAKGRNQQTDDESKLIQDAIYGRIPTKKAINKIVSRIAGRYKFTSLEEFNAILRQHNIIADPGAEGSIIKKNNGLLYSIVDNKGKKIGKSIKASSLMGKPTLHQFSKKFQANGFAKNAYQTAVQQKVHALLLKSFSLQQFHQNLKAQQISCYIQYDNKAHITDISFIDNHSRTVYNSREIGLSIDEIIARTNRQHQSQEQQTSHSLTALLYSPTYYTTTNFLQDQFTLLLTSHYQPDSISPEFLKRKKKKKI</sequence>
<keyword evidence="3" id="KW-1185">Reference proteome</keyword>
<proteinExistence type="predicted"/>
<evidence type="ECO:0000313" key="3">
    <source>
        <dbReference type="Proteomes" id="UP000627292"/>
    </source>
</evidence>
<dbReference type="InterPro" id="IPR005094">
    <property type="entry name" value="Endonuclease_MobA/VirD2"/>
</dbReference>
<dbReference type="Pfam" id="PF03432">
    <property type="entry name" value="Relaxase"/>
    <property type="match status" value="1"/>
</dbReference>
<organism evidence="2 3">
    <name type="scientific">Filimonas zeae</name>
    <dbReference type="NCBI Taxonomy" id="1737353"/>
    <lineage>
        <taxon>Bacteria</taxon>
        <taxon>Pseudomonadati</taxon>
        <taxon>Bacteroidota</taxon>
        <taxon>Chitinophagia</taxon>
        <taxon>Chitinophagales</taxon>
        <taxon>Chitinophagaceae</taxon>
        <taxon>Filimonas</taxon>
    </lineage>
</organism>
<reference evidence="2" key="2">
    <citation type="submission" date="2020-09" db="EMBL/GenBank/DDBJ databases">
        <authorList>
            <person name="Sun Q."/>
            <person name="Zhou Y."/>
        </authorList>
    </citation>
    <scope>NUCLEOTIDE SEQUENCE</scope>
    <source>
        <strain evidence="2">CGMCC 1.15290</strain>
    </source>
</reference>
<dbReference type="Proteomes" id="UP000627292">
    <property type="component" value="Unassembled WGS sequence"/>
</dbReference>
<name>A0A917MRZ2_9BACT</name>
<dbReference type="EMBL" id="BMIB01000001">
    <property type="protein sequence ID" value="GGH59825.1"/>
    <property type="molecule type" value="Genomic_DNA"/>
</dbReference>
<evidence type="ECO:0000259" key="1">
    <source>
        <dbReference type="Pfam" id="PF03432"/>
    </source>
</evidence>
<protein>
    <submittedName>
        <fullName evidence="2">Relaxase</fullName>
    </submittedName>
</protein>